<dbReference type="PANTHER" id="PTHR43302:SF5">
    <property type="entry name" value="TRANSPORTER ARSB-RELATED"/>
    <property type="match status" value="1"/>
</dbReference>
<gene>
    <name evidence="9" type="ORF">ENT52_01345</name>
</gene>
<keyword evidence="4 7" id="KW-0812">Transmembrane</keyword>
<dbReference type="GO" id="GO:0055085">
    <property type="term" value="P:transmembrane transport"/>
    <property type="evidence" value="ECO:0007669"/>
    <property type="project" value="InterPro"/>
</dbReference>
<evidence type="ECO:0000256" key="3">
    <source>
        <dbReference type="ARBA" id="ARBA00022475"/>
    </source>
</evidence>
<evidence type="ECO:0000256" key="2">
    <source>
        <dbReference type="ARBA" id="ARBA00022448"/>
    </source>
</evidence>
<dbReference type="PANTHER" id="PTHR43302">
    <property type="entry name" value="TRANSPORTER ARSB-RELATED"/>
    <property type="match status" value="1"/>
</dbReference>
<reference evidence="9" key="1">
    <citation type="journal article" date="2020" name="mSystems">
        <title>Genome- and Community-Level Interaction Insights into Carbon Utilization and Element Cycling Functions of Hydrothermarchaeota in Hydrothermal Sediment.</title>
        <authorList>
            <person name="Zhou Z."/>
            <person name="Liu Y."/>
            <person name="Xu W."/>
            <person name="Pan J."/>
            <person name="Luo Z.H."/>
            <person name="Li M."/>
        </authorList>
    </citation>
    <scope>NUCLEOTIDE SEQUENCE [LARGE SCALE GENOMIC DNA]</scope>
    <source>
        <strain evidence="9">SpSt-587</strain>
    </source>
</reference>
<feature type="domain" description="Citrate transporter-like" evidence="8">
    <location>
        <begin position="7"/>
        <end position="322"/>
    </location>
</feature>
<accession>A0A7J3M287</accession>
<evidence type="ECO:0000256" key="1">
    <source>
        <dbReference type="ARBA" id="ARBA00004651"/>
    </source>
</evidence>
<feature type="transmembrane region" description="Helical" evidence="7">
    <location>
        <begin position="372"/>
        <end position="389"/>
    </location>
</feature>
<dbReference type="InterPro" id="IPR004680">
    <property type="entry name" value="Cit_transptr-like_dom"/>
</dbReference>
<feature type="transmembrane region" description="Helical" evidence="7">
    <location>
        <begin position="286"/>
        <end position="307"/>
    </location>
</feature>
<dbReference type="AlphaFoldDB" id="A0A7J3M287"/>
<dbReference type="GO" id="GO:0005886">
    <property type="term" value="C:plasma membrane"/>
    <property type="evidence" value="ECO:0007669"/>
    <property type="project" value="UniProtKB-SubCell"/>
</dbReference>
<evidence type="ECO:0000256" key="6">
    <source>
        <dbReference type="ARBA" id="ARBA00023136"/>
    </source>
</evidence>
<keyword evidence="2" id="KW-0813">Transport</keyword>
<dbReference type="EMBL" id="DSYZ01000030">
    <property type="protein sequence ID" value="HGT82364.1"/>
    <property type="molecule type" value="Genomic_DNA"/>
</dbReference>
<keyword evidence="6 7" id="KW-0472">Membrane</keyword>
<proteinExistence type="predicted"/>
<comment type="subcellular location">
    <subcellularLocation>
        <location evidence="1">Cell membrane</location>
        <topology evidence="1">Multi-pass membrane protein</topology>
    </subcellularLocation>
</comment>
<evidence type="ECO:0000313" key="9">
    <source>
        <dbReference type="EMBL" id="HGT82364.1"/>
    </source>
</evidence>
<keyword evidence="3" id="KW-1003">Cell membrane</keyword>
<feature type="transmembrane region" description="Helical" evidence="7">
    <location>
        <begin position="144"/>
        <end position="167"/>
    </location>
</feature>
<feature type="transmembrane region" description="Helical" evidence="7">
    <location>
        <begin position="248"/>
        <end position="265"/>
    </location>
</feature>
<name>A0A7J3M287_ARCFL</name>
<evidence type="ECO:0000256" key="4">
    <source>
        <dbReference type="ARBA" id="ARBA00022692"/>
    </source>
</evidence>
<feature type="transmembrane region" description="Helical" evidence="7">
    <location>
        <begin position="218"/>
        <end position="236"/>
    </location>
</feature>
<feature type="transmembrane region" description="Helical" evidence="7">
    <location>
        <begin position="105"/>
        <end position="123"/>
    </location>
</feature>
<evidence type="ECO:0000256" key="7">
    <source>
        <dbReference type="SAM" id="Phobius"/>
    </source>
</evidence>
<protein>
    <submittedName>
        <fullName evidence="9">Anion transporter</fullName>
    </submittedName>
</protein>
<dbReference type="Pfam" id="PF03600">
    <property type="entry name" value="CitMHS"/>
    <property type="match status" value="1"/>
</dbReference>
<organism evidence="9">
    <name type="scientific">Archaeoglobus fulgidus</name>
    <dbReference type="NCBI Taxonomy" id="2234"/>
    <lineage>
        <taxon>Archaea</taxon>
        <taxon>Methanobacteriati</taxon>
        <taxon>Methanobacteriota</taxon>
        <taxon>Archaeoglobi</taxon>
        <taxon>Archaeoglobales</taxon>
        <taxon>Archaeoglobaceae</taxon>
        <taxon>Archaeoglobus</taxon>
    </lineage>
</organism>
<comment type="caution">
    <text evidence="9">The sequence shown here is derived from an EMBL/GenBank/DDBJ whole genome shotgun (WGS) entry which is preliminary data.</text>
</comment>
<feature type="transmembrane region" description="Helical" evidence="7">
    <location>
        <begin position="327"/>
        <end position="352"/>
    </location>
</feature>
<evidence type="ECO:0000256" key="5">
    <source>
        <dbReference type="ARBA" id="ARBA00022989"/>
    </source>
</evidence>
<feature type="transmembrane region" description="Helical" evidence="7">
    <location>
        <begin position="27"/>
        <end position="50"/>
    </location>
</feature>
<keyword evidence="5 7" id="KW-1133">Transmembrane helix</keyword>
<evidence type="ECO:0000259" key="8">
    <source>
        <dbReference type="Pfam" id="PF03600"/>
    </source>
</evidence>
<feature type="transmembrane region" description="Helical" evidence="7">
    <location>
        <begin position="187"/>
        <end position="206"/>
    </location>
</feature>
<sequence length="390" mass="42679">MAFSSFMTVSFGLVSFDEVDKVVNMDVILFLIGMFSLVGLADSSGLLKLVSMRFVSLFKSKFALIYASSFLFGLLSAFAVNDTVALVGPLIAYTISKVARVEAKFMFLLLAFSLTIGSVMTPIGNPQNILIAVESGMSAPFISFVAKLAIPTFINLAITPYILIKIFRVKNETLNASSNPKEALNNGRDSILAALGILMTILALLINDLLQLSEGPHITYRGVIPFVIAAGIFMMTSNPRKVLANVDWGTIVFFITMFITMEGIWRSEVLQPILSHIIPSKSDGMIGILKITIASLLFSQLLSNVPFVKLFINYMQNIGYSANDVDAWLCLAMASTIAGNLTLLGAASNIIVLETLESRMKTTITFVEFMKYGIVVTFFNCIVYLAFFMI</sequence>